<dbReference type="AlphaFoldDB" id="A0A1E3NV52"/>
<sequence>MHHHTLSPPQPKSTQILQNSTFYSIFQSSPYLTEFGHVKMWPVTSKIHYTNLQ</sequence>
<reference evidence="1 2" key="1">
    <citation type="journal article" date="2016" name="Proc. Natl. Acad. Sci. U.S.A.">
        <title>Comparative genomics of biotechnologically important yeasts.</title>
        <authorList>
            <person name="Riley R."/>
            <person name="Haridas S."/>
            <person name="Wolfe K.H."/>
            <person name="Lopes M.R."/>
            <person name="Hittinger C.T."/>
            <person name="Goeker M."/>
            <person name="Salamov A.A."/>
            <person name="Wisecaver J.H."/>
            <person name="Long T.M."/>
            <person name="Calvey C.H."/>
            <person name="Aerts A.L."/>
            <person name="Barry K.W."/>
            <person name="Choi C."/>
            <person name="Clum A."/>
            <person name="Coughlan A.Y."/>
            <person name="Deshpande S."/>
            <person name="Douglass A.P."/>
            <person name="Hanson S.J."/>
            <person name="Klenk H.-P."/>
            <person name="LaButti K.M."/>
            <person name="Lapidus A."/>
            <person name="Lindquist E.A."/>
            <person name="Lipzen A.M."/>
            <person name="Meier-Kolthoff J.P."/>
            <person name="Ohm R.A."/>
            <person name="Otillar R.P."/>
            <person name="Pangilinan J.L."/>
            <person name="Peng Y."/>
            <person name="Rokas A."/>
            <person name="Rosa C.A."/>
            <person name="Scheuner C."/>
            <person name="Sibirny A.A."/>
            <person name="Slot J.C."/>
            <person name="Stielow J.B."/>
            <person name="Sun H."/>
            <person name="Kurtzman C.P."/>
            <person name="Blackwell M."/>
            <person name="Grigoriev I.V."/>
            <person name="Jeffries T.W."/>
        </authorList>
    </citation>
    <scope>NUCLEOTIDE SEQUENCE [LARGE SCALE GENOMIC DNA]</scope>
    <source>
        <strain evidence="2">ATCC 58044 / CBS 1984 / NCYC 433 / NRRL Y-366-8</strain>
    </source>
</reference>
<gene>
    <name evidence="1" type="ORF">WICANDRAFT_97591</name>
</gene>
<name>A0A1E3NV52_WICAA</name>
<accession>A0A1E3NV52</accession>
<evidence type="ECO:0000313" key="1">
    <source>
        <dbReference type="EMBL" id="ODQ57079.1"/>
    </source>
</evidence>
<organism evidence="1 2">
    <name type="scientific">Wickerhamomyces anomalus (strain ATCC 58044 / CBS 1984 / NCYC 433 / NRRL Y-366-8)</name>
    <name type="common">Yeast</name>
    <name type="synonym">Hansenula anomala</name>
    <dbReference type="NCBI Taxonomy" id="683960"/>
    <lineage>
        <taxon>Eukaryota</taxon>
        <taxon>Fungi</taxon>
        <taxon>Dikarya</taxon>
        <taxon>Ascomycota</taxon>
        <taxon>Saccharomycotina</taxon>
        <taxon>Saccharomycetes</taxon>
        <taxon>Phaffomycetales</taxon>
        <taxon>Wickerhamomycetaceae</taxon>
        <taxon>Wickerhamomyces</taxon>
    </lineage>
</organism>
<dbReference type="RefSeq" id="XP_019036286.1">
    <property type="nucleotide sequence ID" value="XM_019186597.1"/>
</dbReference>
<dbReference type="EMBL" id="KV454214">
    <property type="protein sequence ID" value="ODQ57079.1"/>
    <property type="molecule type" value="Genomic_DNA"/>
</dbReference>
<protein>
    <submittedName>
        <fullName evidence="1">Uncharacterized protein</fullName>
    </submittedName>
</protein>
<dbReference type="Proteomes" id="UP000094112">
    <property type="component" value="Unassembled WGS sequence"/>
</dbReference>
<dbReference type="GeneID" id="30203843"/>
<proteinExistence type="predicted"/>
<evidence type="ECO:0000313" key="2">
    <source>
        <dbReference type="Proteomes" id="UP000094112"/>
    </source>
</evidence>
<keyword evidence="2" id="KW-1185">Reference proteome</keyword>